<evidence type="ECO:0000313" key="7">
    <source>
        <dbReference type="RefSeq" id="XP_055875395.1"/>
    </source>
</evidence>
<dbReference type="OrthoDB" id="6064369at2759"/>
<feature type="region of interest" description="Disordered" evidence="1">
    <location>
        <begin position="1"/>
        <end position="21"/>
    </location>
</feature>
<evidence type="ECO:0000313" key="4">
    <source>
        <dbReference type="RefSeq" id="XP_055875392.1"/>
    </source>
</evidence>
<feature type="transmembrane region" description="Helical" evidence="2">
    <location>
        <begin position="205"/>
        <end position="226"/>
    </location>
</feature>
<gene>
    <name evidence="4 5 6 7" type="primary">LOC129924507</name>
</gene>
<dbReference type="RefSeq" id="XP_055875392.1">
    <property type="nucleotide sequence ID" value="XM_056019417.1"/>
</dbReference>
<dbReference type="AlphaFoldDB" id="A0A9W2ZKC9"/>
<evidence type="ECO:0000313" key="3">
    <source>
        <dbReference type="Proteomes" id="UP001165740"/>
    </source>
</evidence>
<proteinExistence type="predicted"/>
<feature type="region of interest" description="Disordered" evidence="1">
    <location>
        <begin position="168"/>
        <end position="193"/>
    </location>
</feature>
<dbReference type="RefSeq" id="XP_055875394.1">
    <property type="nucleotide sequence ID" value="XM_056019419.1"/>
</dbReference>
<reference evidence="4 5" key="1">
    <citation type="submission" date="2025-04" db="UniProtKB">
        <authorList>
            <consortium name="RefSeq"/>
        </authorList>
    </citation>
    <scope>IDENTIFICATION</scope>
</reference>
<keyword evidence="2" id="KW-0812">Transmembrane</keyword>
<feature type="compositionally biased region" description="Polar residues" evidence="1">
    <location>
        <begin position="1"/>
        <end position="10"/>
    </location>
</feature>
<sequence length="228" mass="25376">MENNDANFSLGNPARPAPPRVRRESCHSLFLSTLPTIHEVEPLVTPTPSAYSDGRPLDAFQSKTNTVMLMGQDGVGPDDQPSQLSRIISATTHVEYNIPVTSGDQHMVTWGFTAFSVEKCEPHHTWQHGNKFSLRSLHDFNRTDKDWDTKDKSGTDASNHQLSSSSFYRMDSQTTDKTDPSAKLLNDSATEGTSKSCTQNVQLRIMFVLGLLFVSGIIVWILSPFFPM</sequence>
<evidence type="ECO:0000256" key="2">
    <source>
        <dbReference type="SAM" id="Phobius"/>
    </source>
</evidence>
<evidence type="ECO:0000313" key="5">
    <source>
        <dbReference type="RefSeq" id="XP_055875393.1"/>
    </source>
</evidence>
<evidence type="ECO:0000313" key="6">
    <source>
        <dbReference type="RefSeq" id="XP_055875394.1"/>
    </source>
</evidence>
<keyword evidence="3" id="KW-1185">Reference proteome</keyword>
<evidence type="ECO:0000256" key="1">
    <source>
        <dbReference type="SAM" id="MobiDB-lite"/>
    </source>
</evidence>
<keyword evidence="2" id="KW-1133">Transmembrane helix</keyword>
<keyword evidence="2" id="KW-0472">Membrane</keyword>
<accession>A0A9W2ZKC9</accession>
<organism evidence="3 6">
    <name type="scientific">Biomphalaria glabrata</name>
    <name type="common">Bloodfluke planorb</name>
    <name type="synonym">Freshwater snail</name>
    <dbReference type="NCBI Taxonomy" id="6526"/>
    <lineage>
        <taxon>Eukaryota</taxon>
        <taxon>Metazoa</taxon>
        <taxon>Spiralia</taxon>
        <taxon>Lophotrochozoa</taxon>
        <taxon>Mollusca</taxon>
        <taxon>Gastropoda</taxon>
        <taxon>Heterobranchia</taxon>
        <taxon>Euthyneura</taxon>
        <taxon>Panpulmonata</taxon>
        <taxon>Hygrophila</taxon>
        <taxon>Lymnaeoidea</taxon>
        <taxon>Planorbidae</taxon>
        <taxon>Biomphalaria</taxon>
    </lineage>
</organism>
<name>A0A9W2ZKC9_BIOGL</name>
<dbReference type="GeneID" id="129924507"/>
<dbReference type="RefSeq" id="XP_055875395.1">
    <property type="nucleotide sequence ID" value="XM_056019420.1"/>
</dbReference>
<dbReference type="RefSeq" id="XP_055875393.1">
    <property type="nucleotide sequence ID" value="XM_056019418.1"/>
</dbReference>
<protein>
    <submittedName>
        <fullName evidence="4 5">Uncharacterized protein LOC129924507</fullName>
    </submittedName>
</protein>
<dbReference type="Proteomes" id="UP001165740">
    <property type="component" value="Chromosome 2"/>
</dbReference>